<dbReference type="RefSeq" id="WP_324722500.1">
    <property type="nucleotide sequence ID" value="NZ_JAYKYQ010000028.1"/>
</dbReference>
<evidence type="ECO:0000313" key="2">
    <source>
        <dbReference type="EMBL" id="MEB3514892.1"/>
    </source>
</evidence>
<feature type="domain" description="AMP-dependent synthetase/ligase" evidence="1">
    <location>
        <begin position="70"/>
        <end position="148"/>
    </location>
</feature>
<reference evidence="2 3" key="1">
    <citation type="submission" date="2023-12" db="EMBL/GenBank/DDBJ databases">
        <title>novel species in genus Nocarida.</title>
        <authorList>
            <person name="Li Z."/>
        </authorList>
    </citation>
    <scope>NUCLEOTIDE SEQUENCE [LARGE SCALE GENOMIC DNA]</scope>
    <source>
        <strain evidence="2 3">CDC186</strain>
    </source>
</reference>
<name>A0ABU6B531_9NOCA</name>
<dbReference type="Proteomes" id="UP001348098">
    <property type="component" value="Unassembled WGS sequence"/>
</dbReference>
<dbReference type="Pfam" id="PF00501">
    <property type="entry name" value="AMP-binding"/>
    <property type="match status" value="1"/>
</dbReference>
<dbReference type="PANTHER" id="PTHR45527:SF1">
    <property type="entry name" value="FATTY ACID SYNTHASE"/>
    <property type="match status" value="1"/>
</dbReference>
<evidence type="ECO:0000313" key="3">
    <source>
        <dbReference type="Proteomes" id="UP001348098"/>
    </source>
</evidence>
<dbReference type="InterPro" id="IPR042099">
    <property type="entry name" value="ANL_N_sf"/>
</dbReference>
<dbReference type="PANTHER" id="PTHR45527">
    <property type="entry name" value="NONRIBOSOMAL PEPTIDE SYNTHETASE"/>
    <property type="match status" value="1"/>
</dbReference>
<dbReference type="EMBL" id="JAYKYQ010000028">
    <property type="protein sequence ID" value="MEB3514892.1"/>
    <property type="molecule type" value="Genomic_DNA"/>
</dbReference>
<dbReference type="InterPro" id="IPR000873">
    <property type="entry name" value="AMP-dep_synth/lig_dom"/>
</dbReference>
<feature type="non-terminal residue" evidence="2">
    <location>
        <position position="1"/>
    </location>
</feature>
<keyword evidence="3" id="KW-1185">Reference proteome</keyword>
<protein>
    <submittedName>
        <fullName evidence="2">AMP-binding protein</fullName>
    </submittedName>
</protein>
<gene>
    <name evidence="2" type="ORF">U3653_33130</name>
</gene>
<accession>A0ABU6B531</accession>
<organism evidence="2 3">
    <name type="scientific">Nocardia implantans</name>
    <dbReference type="NCBI Taxonomy" id="3108168"/>
    <lineage>
        <taxon>Bacteria</taxon>
        <taxon>Bacillati</taxon>
        <taxon>Actinomycetota</taxon>
        <taxon>Actinomycetes</taxon>
        <taxon>Mycobacteriales</taxon>
        <taxon>Nocardiaceae</taxon>
        <taxon>Nocardia</taxon>
    </lineage>
</organism>
<comment type="caution">
    <text evidence="2">The sequence shown here is derived from an EMBL/GenBank/DDBJ whole genome shotgun (WGS) entry which is preliminary data.</text>
</comment>
<proteinExistence type="predicted"/>
<evidence type="ECO:0000259" key="1">
    <source>
        <dbReference type="Pfam" id="PF00501"/>
    </source>
</evidence>
<dbReference type="Gene3D" id="3.30.559.30">
    <property type="entry name" value="Nonribosomal peptide synthetase, condensation domain"/>
    <property type="match status" value="1"/>
</dbReference>
<dbReference type="SUPFAM" id="SSF56801">
    <property type="entry name" value="Acetyl-CoA synthetase-like"/>
    <property type="match status" value="1"/>
</dbReference>
<dbReference type="Gene3D" id="3.40.50.12780">
    <property type="entry name" value="N-terminal domain of ligase-like"/>
    <property type="match status" value="1"/>
</dbReference>
<sequence>DLFDETTIHTLGHRLQRILTTIATNPHTPIGDIDILDDTERERMAAAAEPVSVEPPTATAGTALTQALAAAVEDDPDGPAVVSGESALSYQDLDARSSRLARVLIARGCGPGAGVAVRLDRGIDAVVATWAVLKTGAAVVPADALDALPPHGLEVKTGLTAGGAFPTATVDWLALDDPAVIAEIAAESPRPVTYAHRIRPLRGSDPAFAGQQVLSYDDLAAAAARLRTRTELTFESRTFQHGSPQSPAALIEVVAAGSVGASVVLVDDVDGALTESLADEWVTHLVTDRTGLDTLDPTALEDLHAVVLDNGVGAVPAGPWAEVAAIVELTELLGSE</sequence>